<comment type="function">
    <text evidence="9">Sterol O-acyltransferase that catalyzes the formation of stery esters.</text>
</comment>
<dbReference type="InterPro" id="IPR004299">
    <property type="entry name" value="MBOAT_fam"/>
</dbReference>
<dbReference type="Proteomes" id="UP000230002">
    <property type="component" value="Unassembled WGS sequence"/>
</dbReference>
<protein>
    <recommendedName>
        <fullName evidence="10">O-acyltransferase</fullName>
    </recommendedName>
</protein>
<feature type="region of interest" description="Disordered" evidence="12">
    <location>
        <begin position="244"/>
        <end position="264"/>
    </location>
</feature>
<feature type="compositionally biased region" description="Low complexity" evidence="12">
    <location>
        <begin position="1"/>
        <end position="11"/>
    </location>
</feature>
<keyword evidence="8 10" id="KW-0012">Acyltransferase</keyword>
<accession>A0A2G8RUE2</accession>
<dbReference type="PIRSF" id="PIRSF000439">
    <property type="entry name" value="Oat_ACAT_DAG_ARE"/>
    <property type="match status" value="1"/>
</dbReference>
<feature type="transmembrane region" description="Helical" evidence="13">
    <location>
        <begin position="80"/>
        <end position="100"/>
    </location>
</feature>
<dbReference type="GO" id="GO:0034737">
    <property type="term" value="F:ergosterol O-acyltransferase activity"/>
    <property type="evidence" value="ECO:0007669"/>
    <property type="project" value="TreeGrafter"/>
</dbReference>
<gene>
    <name evidence="14" type="ORF">GSI_13025</name>
</gene>
<keyword evidence="3 10" id="KW-0808">Transferase</keyword>
<keyword evidence="4 13" id="KW-0812">Transmembrane</keyword>
<evidence type="ECO:0000256" key="11">
    <source>
        <dbReference type="PIRSR" id="PIRSR000439-1"/>
    </source>
</evidence>
<feature type="transmembrane region" description="Helical" evidence="13">
    <location>
        <begin position="568"/>
        <end position="587"/>
    </location>
</feature>
<dbReference type="AlphaFoldDB" id="A0A2G8RUE2"/>
<comment type="subcellular location">
    <subcellularLocation>
        <location evidence="1 10">Endoplasmic reticulum membrane</location>
        <topology evidence="1 10">Multi-pass membrane protein</topology>
    </subcellularLocation>
</comment>
<sequence>MASSTSSSSPASSPPLISPNSSTASMASSASASSVVAHGAVYVSPPYRSSAQKKLRAMVTFAPRKSLFDISNETSTSNQFRGFFTLFWISLFLFTVRTYVRSMETHGWPLNFEFASMITSDGLTLALSDAVLVLNTGLCVPFAKAVSKGWVNYHWAGLVIQHLWQCAVLFVAITWTFNRRVSGFLTLHSFVMIMKMHSYLSTNGQLGQANKQAQRVLAQLKVATDTVGGWDAALQKAESAIVQAESPVQTGTPEVPEDAPAGSTTSYVDARTAVTLRQRLHRAVVSANGQATTATANGVKATGADANVDSAFGPGGVPTYPPTSSEILTHHPDEAVAALAKHHVELERELTGPVEGKVRWPANITLRDFAWYQLTPTLVYELEYPRTDGIRPLYVFEKTVAFFGTFALLYTIVETFIIPLTPTPDQSFARSLLDLAMPFMLSYLLLFYIIFECICNGFAELSYFADRQFYDDWWNSTSWDEFSRKWNKPVHTFLLRHVYASTMSSYKLTRQSAMFLTFLLSAAAHELVMAIVTKKIRFYLFVMQIAQIPLIAIGRVPAIRRNRLLGNLVFWVGLYAGFPLLCVAYCAY</sequence>
<name>A0A2G8RUE2_9APHY</name>
<dbReference type="GO" id="GO:0008204">
    <property type="term" value="P:ergosterol metabolic process"/>
    <property type="evidence" value="ECO:0007669"/>
    <property type="project" value="TreeGrafter"/>
</dbReference>
<keyword evidence="7 10" id="KW-0472">Membrane</keyword>
<feature type="transmembrane region" description="Helical" evidence="13">
    <location>
        <begin position="400"/>
        <end position="420"/>
    </location>
</feature>
<keyword evidence="15" id="KW-1185">Reference proteome</keyword>
<feature type="transmembrane region" description="Helical" evidence="13">
    <location>
        <begin position="155"/>
        <end position="177"/>
    </location>
</feature>
<evidence type="ECO:0000256" key="4">
    <source>
        <dbReference type="ARBA" id="ARBA00022692"/>
    </source>
</evidence>
<dbReference type="InterPro" id="IPR014371">
    <property type="entry name" value="Oat_ACAT_DAG_ARE"/>
</dbReference>
<comment type="similarity">
    <text evidence="2 10">Belongs to the membrane-bound acyltransferase family. Sterol o-acyltransferase subfamily.</text>
</comment>
<evidence type="ECO:0000313" key="15">
    <source>
        <dbReference type="Proteomes" id="UP000230002"/>
    </source>
</evidence>
<evidence type="ECO:0000256" key="10">
    <source>
        <dbReference type="PIRNR" id="PIRNR000439"/>
    </source>
</evidence>
<evidence type="ECO:0000256" key="12">
    <source>
        <dbReference type="SAM" id="MobiDB-lite"/>
    </source>
</evidence>
<feature type="transmembrane region" description="Helical" evidence="13">
    <location>
        <begin position="440"/>
        <end position="459"/>
    </location>
</feature>
<dbReference type="OrthoDB" id="10039049at2759"/>
<reference evidence="14 15" key="1">
    <citation type="journal article" date="2015" name="Sci. Rep.">
        <title>Chromosome-level genome map provides insights into diverse defense mechanisms in the medicinal fungus Ganoderma sinense.</title>
        <authorList>
            <person name="Zhu Y."/>
            <person name="Xu J."/>
            <person name="Sun C."/>
            <person name="Zhou S."/>
            <person name="Xu H."/>
            <person name="Nelson D.R."/>
            <person name="Qian J."/>
            <person name="Song J."/>
            <person name="Luo H."/>
            <person name="Xiang L."/>
            <person name="Li Y."/>
            <person name="Xu Z."/>
            <person name="Ji A."/>
            <person name="Wang L."/>
            <person name="Lu S."/>
            <person name="Hayward A."/>
            <person name="Sun W."/>
            <person name="Li X."/>
            <person name="Schwartz D.C."/>
            <person name="Wang Y."/>
            <person name="Chen S."/>
        </authorList>
    </citation>
    <scope>NUCLEOTIDE SEQUENCE [LARGE SCALE GENOMIC DNA]</scope>
    <source>
        <strain evidence="14 15">ZZ0214-1</strain>
    </source>
</reference>
<dbReference type="Pfam" id="PF03062">
    <property type="entry name" value="MBOAT"/>
    <property type="match status" value="1"/>
</dbReference>
<dbReference type="PANTHER" id="PTHR10408">
    <property type="entry name" value="STEROL O-ACYLTRANSFERASE"/>
    <property type="match status" value="1"/>
</dbReference>
<organism evidence="14 15">
    <name type="scientific">Ganoderma sinense ZZ0214-1</name>
    <dbReference type="NCBI Taxonomy" id="1077348"/>
    <lineage>
        <taxon>Eukaryota</taxon>
        <taxon>Fungi</taxon>
        <taxon>Dikarya</taxon>
        <taxon>Basidiomycota</taxon>
        <taxon>Agaricomycotina</taxon>
        <taxon>Agaricomycetes</taxon>
        <taxon>Polyporales</taxon>
        <taxon>Polyporaceae</taxon>
        <taxon>Ganoderma</taxon>
    </lineage>
</organism>
<comment type="caution">
    <text evidence="14">The sequence shown here is derived from an EMBL/GenBank/DDBJ whole genome shotgun (WGS) entry which is preliminary data.</text>
</comment>
<evidence type="ECO:0000256" key="9">
    <source>
        <dbReference type="ARBA" id="ARBA00023568"/>
    </source>
</evidence>
<evidence type="ECO:0000256" key="1">
    <source>
        <dbReference type="ARBA" id="ARBA00004477"/>
    </source>
</evidence>
<dbReference type="EMBL" id="AYKW01000056">
    <property type="protein sequence ID" value="PIL25136.1"/>
    <property type="molecule type" value="Genomic_DNA"/>
</dbReference>
<keyword evidence="6 13" id="KW-1133">Transmembrane helix</keyword>
<keyword evidence="5 10" id="KW-0256">Endoplasmic reticulum</keyword>
<evidence type="ECO:0000256" key="13">
    <source>
        <dbReference type="SAM" id="Phobius"/>
    </source>
</evidence>
<dbReference type="STRING" id="1077348.A0A2G8RUE2"/>
<evidence type="ECO:0000256" key="8">
    <source>
        <dbReference type="ARBA" id="ARBA00023315"/>
    </source>
</evidence>
<feature type="active site" evidence="11">
    <location>
        <position position="525"/>
    </location>
</feature>
<evidence type="ECO:0000256" key="6">
    <source>
        <dbReference type="ARBA" id="ARBA00022989"/>
    </source>
</evidence>
<feature type="transmembrane region" description="Helical" evidence="13">
    <location>
        <begin position="538"/>
        <end position="556"/>
    </location>
</feature>
<proteinExistence type="inferred from homology"/>
<feature type="region of interest" description="Disordered" evidence="12">
    <location>
        <begin position="1"/>
        <end position="22"/>
    </location>
</feature>
<feature type="transmembrane region" description="Helical" evidence="13">
    <location>
        <begin position="513"/>
        <end position="532"/>
    </location>
</feature>
<evidence type="ECO:0000256" key="5">
    <source>
        <dbReference type="ARBA" id="ARBA00022824"/>
    </source>
</evidence>
<evidence type="ECO:0000256" key="3">
    <source>
        <dbReference type="ARBA" id="ARBA00022679"/>
    </source>
</evidence>
<evidence type="ECO:0000313" key="14">
    <source>
        <dbReference type="EMBL" id="PIL25136.1"/>
    </source>
</evidence>
<evidence type="ECO:0000256" key="7">
    <source>
        <dbReference type="ARBA" id="ARBA00023136"/>
    </source>
</evidence>
<evidence type="ECO:0000256" key="2">
    <source>
        <dbReference type="ARBA" id="ARBA00009010"/>
    </source>
</evidence>
<dbReference type="GO" id="GO:0005789">
    <property type="term" value="C:endoplasmic reticulum membrane"/>
    <property type="evidence" value="ECO:0007669"/>
    <property type="project" value="UniProtKB-SubCell"/>
</dbReference>
<dbReference type="PANTHER" id="PTHR10408:SF9">
    <property type="entry name" value="STEROL O-ACYLTRANSFERASE 2-RELATED"/>
    <property type="match status" value="1"/>
</dbReference>